<feature type="compositionally biased region" description="Low complexity" evidence="1">
    <location>
        <begin position="457"/>
        <end position="489"/>
    </location>
</feature>
<dbReference type="InterPro" id="IPR059226">
    <property type="entry name" value="Choice_anch_Q_dom"/>
</dbReference>
<dbReference type="OrthoDB" id="4884at2"/>
<dbReference type="STRING" id="584708.Apau_0140"/>
<dbReference type="RefSeq" id="WP_006299719.1">
    <property type="nucleotide sequence ID" value="NZ_CM001022.1"/>
</dbReference>
<dbReference type="EMBL" id="CM001022">
    <property type="protein sequence ID" value="EFQ22577.1"/>
    <property type="molecule type" value="Genomic_DNA"/>
</dbReference>
<dbReference type="HOGENOM" id="CLU_522386_0_0_0"/>
<dbReference type="InterPro" id="IPR011050">
    <property type="entry name" value="Pectin_lyase_fold/virulence"/>
</dbReference>
<evidence type="ECO:0000259" key="3">
    <source>
        <dbReference type="Pfam" id="PF13229"/>
    </source>
</evidence>
<organism evidence="4 5">
    <name type="scientific">Aminomonas paucivorans DSM 12260</name>
    <dbReference type="NCBI Taxonomy" id="584708"/>
    <lineage>
        <taxon>Bacteria</taxon>
        <taxon>Thermotogati</taxon>
        <taxon>Synergistota</taxon>
        <taxon>Synergistia</taxon>
        <taxon>Synergistales</taxon>
        <taxon>Synergistaceae</taxon>
        <taxon>Aminomonas</taxon>
    </lineage>
</organism>
<dbReference type="AlphaFoldDB" id="E3CWS2"/>
<feature type="signal peptide" evidence="2">
    <location>
        <begin position="1"/>
        <end position="27"/>
    </location>
</feature>
<gene>
    <name evidence="4" type="ORF">Apau_0140</name>
</gene>
<evidence type="ECO:0000256" key="1">
    <source>
        <dbReference type="SAM" id="MobiDB-lite"/>
    </source>
</evidence>
<dbReference type="eggNOG" id="COG3210">
    <property type="taxonomic scope" value="Bacteria"/>
</dbReference>
<keyword evidence="5" id="KW-1185">Reference proteome</keyword>
<reference evidence="4 5" key="1">
    <citation type="journal article" date="2010" name="Stand. Genomic Sci.">
        <title>Non-contiguous finished genome sequence of Aminomonas paucivorans type strain (GLU-3).</title>
        <authorList>
            <person name="Pitluck S."/>
            <person name="Yasawong M."/>
            <person name="Held B."/>
            <person name="Lapidus A."/>
            <person name="Nolan M."/>
            <person name="Copeland A."/>
            <person name="Lucas S."/>
            <person name="Del Rio T.G."/>
            <person name="Tice H."/>
            <person name="Cheng J.F."/>
            <person name="Chertkov O."/>
            <person name="Goodwin L."/>
            <person name="Tapia R."/>
            <person name="Han C."/>
            <person name="Liolios K."/>
            <person name="Ivanova N."/>
            <person name="Mavromatis K."/>
            <person name="Ovchinnikova G."/>
            <person name="Pati A."/>
            <person name="Chen A."/>
            <person name="Palaniappan K."/>
            <person name="Land M."/>
            <person name="Hauser L."/>
            <person name="Chang Y.J."/>
            <person name="Jeffries C.D."/>
            <person name="Pukall R."/>
            <person name="Spring S."/>
            <person name="Rohde M."/>
            <person name="Sikorski J."/>
            <person name="Goker M."/>
            <person name="Woyke T."/>
            <person name="Bristow J."/>
            <person name="Eisen J.A."/>
            <person name="Markowitz V."/>
            <person name="Hugenholtz P."/>
            <person name="Kyrpides N.C."/>
            <person name="Klenk H.P."/>
        </authorList>
    </citation>
    <scope>NUCLEOTIDE SEQUENCE [LARGE SCALE GENOMIC DNA]</scope>
    <source>
        <strain evidence="4 5">DSM 12260</strain>
    </source>
</reference>
<dbReference type="InterPro" id="IPR012334">
    <property type="entry name" value="Pectin_lyas_fold"/>
</dbReference>
<dbReference type="Gene3D" id="2.160.20.10">
    <property type="entry name" value="Single-stranded right-handed beta-helix, Pectin lyase-like"/>
    <property type="match status" value="1"/>
</dbReference>
<feature type="domain" description="Right handed beta helix" evidence="3">
    <location>
        <begin position="154"/>
        <end position="264"/>
    </location>
</feature>
<keyword evidence="2" id="KW-0732">Signal</keyword>
<dbReference type="SUPFAM" id="SSF51126">
    <property type="entry name" value="Pectin lyase-like"/>
    <property type="match status" value="1"/>
</dbReference>
<evidence type="ECO:0000313" key="4">
    <source>
        <dbReference type="EMBL" id="EFQ22577.1"/>
    </source>
</evidence>
<dbReference type="PANTHER" id="PTHR11319:SF35">
    <property type="entry name" value="OUTER MEMBRANE PROTEIN PMPC-RELATED"/>
    <property type="match status" value="1"/>
</dbReference>
<protein>
    <submittedName>
        <fullName evidence="4">Polymorphic membrane protein Chlamydia</fullName>
    </submittedName>
</protein>
<dbReference type="NCBIfam" id="NF041518">
    <property type="entry name" value="choice_anch_Q"/>
    <property type="match status" value="1"/>
</dbReference>
<dbReference type="PANTHER" id="PTHR11319">
    <property type="entry name" value="G PROTEIN-COUPLED RECEPTOR-RELATED"/>
    <property type="match status" value="1"/>
</dbReference>
<dbReference type="Pfam" id="PF13229">
    <property type="entry name" value="Beta_helix"/>
    <property type="match status" value="1"/>
</dbReference>
<accession>E3CWS2</accession>
<name>E3CWS2_9BACT</name>
<feature type="chain" id="PRO_5003167899" evidence="2">
    <location>
        <begin position="28"/>
        <end position="521"/>
    </location>
</feature>
<feature type="compositionally biased region" description="Pro residues" evidence="1">
    <location>
        <begin position="426"/>
        <end position="440"/>
    </location>
</feature>
<evidence type="ECO:0000256" key="2">
    <source>
        <dbReference type="SAM" id="SignalP"/>
    </source>
</evidence>
<sequence length="521" mass="52694">MRTRPRWIAAGWGILLALSLWCAGAGAAGTVWYVTGTGAGAKDGTSWAHAFASSDLGAAIQGAAPGDEVWVAQGTYLPGVTSGDSFVLKPGVSVYGGFGGTETRRDQRVPKTHVTVLSGNIGDPATSADNVCHVVTAPFGVTGSTVLDGFTIRDGNARGGFFASSGSGGGLYNSSASPRVSRCTFLRNDAFKGGGVGNAGSEASPVITDCTFRDNGARSGGGIASSGSNAPKISCCTFVENVAGNGGAVYGETGSAGEIANCTFVENVAWDDGGGALLLASNHTRVRNCTFLNNRTTRDPSRGQSVYVTACSPTDGTSILHCILWNSVPSALKEVEYAAGAAPTFEYGVLRGTYDGNEAALHLLSGDPLLAPLADNGGFTQTCAILPGSSAADVDSPHPFPATDQRGVSRPQGPKGDYGAFEKPFVPSPSPTPSPSPGTPTPGEITPSPVPEVTPDPGTVTPLPTSLLTPTPVVPSSPASLPTTSPTGSLRGGSGGCSSLRYGSLVWALLVPLCLLKGGRP</sequence>
<dbReference type="InterPro" id="IPR039448">
    <property type="entry name" value="Beta_helix"/>
</dbReference>
<proteinExistence type="predicted"/>
<evidence type="ECO:0000313" key="5">
    <source>
        <dbReference type="Proteomes" id="UP000005096"/>
    </source>
</evidence>
<dbReference type="PaxDb" id="584708-Apau_0140"/>
<dbReference type="Proteomes" id="UP000005096">
    <property type="component" value="Chromosome"/>
</dbReference>
<feature type="region of interest" description="Disordered" evidence="1">
    <location>
        <begin position="390"/>
        <end position="494"/>
    </location>
</feature>